<keyword evidence="4" id="KW-0862">Zinc</keyword>
<dbReference type="PANTHER" id="PTHR23080">
    <property type="entry name" value="THAP DOMAIN PROTEIN"/>
    <property type="match status" value="1"/>
</dbReference>
<evidence type="ECO:0000256" key="7">
    <source>
        <dbReference type="SAM" id="Coils"/>
    </source>
</evidence>
<evidence type="ECO:0000256" key="2">
    <source>
        <dbReference type="ARBA" id="ARBA00022723"/>
    </source>
</evidence>
<dbReference type="SUPFAM" id="SSF57716">
    <property type="entry name" value="Glucocorticoid receptor-like (DNA-binding domain)"/>
    <property type="match status" value="1"/>
</dbReference>
<dbReference type="GeneTree" id="ENSGT00940000164656"/>
<keyword evidence="5 6" id="KW-0238">DNA-binding</keyword>
<dbReference type="GO" id="GO:0003677">
    <property type="term" value="F:DNA binding"/>
    <property type="evidence" value="ECO:0007669"/>
    <property type="project" value="UniProtKB-UniRule"/>
</dbReference>
<feature type="domain" description="THAP-type" evidence="9">
    <location>
        <begin position="38"/>
        <end position="122"/>
    </location>
</feature>
<sequence>MRQHRVLLAIDTVGKQGNAHKTSHPVRAEGENKPVSTMPRSCCVPFCTTNKLKNPHLKFYILPNRSTEPRRRTRWLQAIRREDEFGHLWDPKSKHVYVCSQHFITGLKNEDIAHPDYTPSLFPHKKTKFPKSVLQRLERRRKRECVQSAQPESPTSEAPAPEALAPQSPTSEAPVPEAPAPQSPTSEAPAPEAPAPQSPTSEAQASEPLVPESPTSEAFLPLQDLERKQLNEEIYNLRRERDEAMKERDEAIRELKTLKFSVNTVRENDIKCKLMTGLSWTVFDTLHQYLVQFVKVQKTSKLSTQDQLFITLVKLRQNPSTDLMCGIFDLAHSTFLDVFSRWLDLMYAKISFLIKWPDRECIRSTVPAEVLFQYPRVTAIIDCFEIRIEHSKKLKTRAITYSKYKNWTTVKYFIACHPSGSITYLSKGWGGRASDVHIVRNSDFLSQKFHHSGDQILADRGFTLKDDFAVLGAQLITPSFTRGRKQLSAEDVANSRVTSNIRIHIERVIGALKSRYHILDGPLPLRLVKRLQDERQKREEAMIDRIVHVCAALMNLSGSVMYNRHRI</sequence>
<evidence type="ECO:0000256" key="6">
    <source>
        <dbReference type="PROSITE-ProRule" id="PRU00309"/>
    </source>
</evidence>
<dbReference type="InterPro" id="IPR027806">
    <property type="entry name" value="HARBI1_dom"/>
</dbReference>
<reference evidence="10" key="1">
    <citation type="submission" date="2021-04" db="EMBL/GenBank/DDBJ databases">
        <authorList>
            <consortium name="Wellcome Sanger Institute Data Sharing"/>
        </authorList>
    </citation>
    <scope>NUCLEOTIDE SEQUENCE [LARGE SCALE GENOMIC DNA]</scope>
</reference>
<evidence type="ECO:0000313" key="11">
    <source>
        <dbReference type="Proteomes" id="UP000472265"/>
    </source>
</evidence>
<dbReference type="InterPro" id="IPR027805">
    <property type="entry name" value="Transposase_HTH_dom"/>
</dbReference>
<dbReference type="OMA" id="DINNTER"/>
<evidence type="ECO:0000256" key="1">
    <source>
        <dbReference type="ARBA" id="ARBA00001968"/>
    </source>
</evidence>
<accession>A0A671YWH3</accession>
<dbReference type="PROSITE" id="PS50950">
    <property type="entry name" value="ZF_THAP"/>
    <property type="match status" value="1"/>
</dbReference>
<dbReference type="Pfam" id="PF13613">
    <property type="entry name" value="HTH_Tnp_4"/>
    <property type="match status" value="1"/>
</dbReference>
<comment type="cofactor">
    <cofactor evidence="1">
        <name>a divalent metal cation</name>
        <dbReference type="ChEBI" id="CHEBI:60240"/>
    </cofactor>
</comment>
<dbReference type="GO" id="GO:0008270">
    <property type="term" value="F:zinc ion binding"/>
    <property type="evidence" value="ECO:0007669"/>
    <property type="project" value="UniProtKB-KW"/>
</dbReference>
<evidence type="ECO:0000259" key="9">
    <source>
        <dbReference type="PROSITE" id="PS50950"/>
    </source>
</evidence>
<dbReference type="InParanoid" id="A0A671YWH3"/>
<dbReference type="SMART" id="SM00980">
    <property type="entry name" value="THAP"/>
    <property type="match status" value="1"/>
</dbReference>
<gene>
    <name evidence="10" type="primary">LOC115590297</name>
</gene>
<feature type="coiled-coil region" evidence="7">
    <location>
        <begin position="227"/>
        <end position="261"/>
    </location>
</feature>
<dbReference type="Pfam" id="PF13359">
    <property type="entry name" value="DDE_Tnp_4"/>
    <property type="match status" value="1"/>
</dbReference>
<evidence type="ECO:0000256" key="5">
    <source>
        <dbReference type="ARBA" id="ARBA00023125"/>
    </source>
</evidence>
<proteinExistence type="predicted"/>
<protein>
    <submittedName>
        <fullName evidence="10">Uncharacterized LOC115584507</fullName>
    </submittedName>
</protein>
<evidence type="ECO:0000313" key="10">
    <source>
        <dbReference type="Ensembl" id="ENSSAUP00010067200.1"/>
    </source>
</evidence>
<organism evidence="10 11">
    <name type="scientific">Sparus aurata</name>
    <name type="common">Gilthead sea bream</name>
    <dbReference type="NCBI Taxonomy" id="8175"/>
    <lineage>
        <taxon>Eukaryota</taxon>
        <taxon>Metazoa</taxon>
        <taxon>Chordata</taxon>
        <taxon>Craniata</taxon>
        <taxon>Vertebrata</taxon>
        <taxon>Euteleostomi</taxon>
        <taxon>Actinopterygii</taxon>
        <taxon>Neopterygii</taxon>
        <taxon>Teleostei</taxon>
        <taxon>Neoteleostei</taxon>
        <taxon>Acanthomorphata</taxon>
        <taxon>Eupercaria</taxon>
        <taxon>Spariformes</taxon>
        <taxon>Sparidae</taxon>
        <taxon>Sparus</taxon>
    </lineage>
</organism>
<keyword evidence="2" id="KW-0479">Metal-binding</keyword>
<dbReference type="AlphaFoldDB" id="A0A671YWH3"/>
<keyword evidence="11" id="KW-1185">Reference proteome</keyword>
<dbReference type="Ensembl" id="ENSSAUT00010070347.1">
    <property type="protein sequence ID" value="ENSSAUP00010067200.1"/>
    <property type="gene ID" value="ENSSAUG00010026728.1"/>
</dbReference>
<keyword evidence="7" id="KW-0175">Coiled coil</keyword>
<dbReference type="Proteomes" id="UP000472265">
    <property type="component" value="Chromosome 10"/>
</dbReference>
<reference evidence="10" key="2">
    <citation type="submission" date="2025-08" db="UniProtKB">
        <authorList>
            <consortium name="Ensembl"/>
        </authorList>
    </citation>
    <scope>IDENTIFICATION</scope>
</reference>
<name>A0A671YWH3_SPAAU</name>
<evidence type="ECO:0000256" key="3">
    <source>
        <dbReference type="ARBA" id="ARBA00022771"/>
    </source>
</evidence>
<reference evidence="10" key="3">
    <citation type="submission" date="2025-09" db="UniProtKB">
        <authorList>
            <consortium name="Ensembl"/>
        </authorList>
    </citation>
    <scope>IDENTIFICATION</scope>
</reference>
<feature type="compositionally biased region" description="Low complexity" evidence="8">
    <location>
        <begin position="148"/>
        <end position="169"/>
    </location>
</feature>
<evidence type="ECO:0000256" key="4">
    <source>
        <dbReference type="ARBA" id="ARBA00022833"/>
    </source>
</evidence>
<feature type="region of interest" description="Disordered" evidence="8">
    <location>
        <begin position="139"/>
        <end position="224"/>
    </location>
</feature>
<keyword evidence="3 6" id="KW-0863">Zinc-finger</keyword>
<dbReference type="InterPro" id="IPR006612">
    <property type="entry name" value="THAP_Znf"/>
</dbReference>
<dbReference type="Pfam" id="PF05485">
    <property type="entry name" value="THAP"/>
    <property type="match status" value="1"/>
</dbReference>
<evidence type="ECO:0000256" key="8">
    <source>
        <dbReference type="SAM" id="MobiDB-lite"/>
    </source>
</evidence>